<comment type="similarity">
    <text evidence="2">Belongs to the unc-93 family.</text>
</comment>
<evidence type="ECO:0000256" key="5">
    <source>
        <dbReference type="ARBA" id="ARBA00023136"/>
    </source>
</evidence>
<proteinExistence type="inferred from homology"/>
<dbReference type="Gene3D" id="1.20.1250.20">
    <property type="entry name" value="MFS general substrate transporter like domains"/>
    <property type="match status" value="1"/>
</dbReference>
<evidence type="ECO:0000256" key="1">
    <source>
        <dbReference type="ARBA" id="ARBA00004141"/>
    </source>
</evidence>
<comment type="subcellular location">
    <subcellularLocation>
        <location evidence="1">Membrane</location>
        <topology evidence="1">Multi-pass membrane protein</topology>
    </subcellularLocation>
</comment>
<organism evidence="7 8">
    <name type="scientific">Caenorhabditis japonica</name>
    <dbReference type="NCBI Taxonomy" id="281687"/>
    <lineage>
        <taxon>Eukaryota</taxon>
        <taxon>Metazoa</taxon>
        <taxon>Ecdysozoa</taxon>
        <taxon>Nematoda</taxon>
        <taxon>Chromadorea</taxon>
        <taxon>Rhabditida</taxon>
        <taxon>Rhabditina</taxon>
        <taxon>Rhabditomorpha</taxon>
        <taxon>Rhabditoidea</taxon>
        <taxon>Rhabditidae</taxon>
        <taxon>Peloderinae</taxon>
        <taxon>Caenorhabditis</taxon>
    </lineage>
</organism>
<feature type="transmembrane region" description="Helical" evidence="6">
    <location>
        <begin position="189"/>
        <end position="212"/>
    </location>
</feature>
<evidence type="ECO:0000313" key="7">
    <source>
        <dbReference type="EnsemblMetazoa" id="CJA10790.1"/>
    </source>
</evidence>
<dbReference type="Proteomes" id="UP000005237">
    <property type="component" value="Unassembled WGS sequence"/>
</dbReference>
<accession>A0A8R1DSY3</accession>
<feature type="transmembrane region" description="Helical" evidence="6">
    <location>
        <begin position="12"/>
        <end position="35"/>
    </location>
</feature>
<feature type="transmembrane region" description="Helical" evidence="6">
    <location>
        <begin position="47"/>
        <end position="68"/>
    </location>
</feature>
<keyword evidence="8" id="KW-1185">Reference proteome</keyword>
<dbReference type="GO" id="GO:0016020">
    <property type="term" value="C:membrane"/>
    <property type="evidence" value="ECO:0007669"/>
    <property type="project" value="UniProtKB-SubCell"/>
</dbReference>
<dbReference type="InterPro" id="IPR010291">
    <property type="entry name" value="Ion_channel_UNC-93"/>
</dbReference>
<reference evidence="7" key="2">
    <citation type="submission" date="2022-06" db="UniProtKB">
        <authorList>
            <consortium name="EnsemblMetazoa"/>
        </authorList>
    </citation>
    <scope>IDENTIFICATION</scope>
    <source>
        <strain evidence="7">DF5081</strain>
    </source>
</reference>
<feature type="transmembrane region" description="Helical" evidence="6">
    <location>
        <begin position="256"/>
        <end position="278"/>
    </location>
</feature>
<evidence type="ECO:0000256" key="4">
    <source>
        <dbReference type="ARBA" id="ARBA00022989"/>
    </source>
</evidence>
<dbReference type="EnsemblMetazoa" id="CJA10790.1">
    <property type="protein sequence ID" value="CJA10790.1"/>
    <property type="gene ID" value="WBGene00129994"/>
</dbReference>
<keyword evidence="3 6" id="KW-0812">Transmembrane</keyword>
<evidence type="ECO:0000313" key="8">
    <source>
        <dbReference type="Proteomes" id="UP000005237"/>
    </source>
</evidence>
<dbReference type="PANTHER" id="PTHR23294:SF20">
    <property type="entry name" value="UNC93-LIKE PROTEIN MFSD11"/>
    <property type="match status" value="1"/>
</dbReference>
<keyword evidence="5 6" id="KW-0472">Membrane</keyword>
<dbReference type="InterPro" id="IPR036259">
    <property type="entry name" value="MFS_trans_sf"/>
</dbReference>
<dbReference type="InterPro" id="IPR051617">
    <property type="entry name" value="UNC-93-like_regulator"/>
</dbReference>
<evidence type="ECO:0000256" key="6">
    <source>
        <dbReference type="SAM" id="Phobius"/>
    </source>
</evidence>
<feature type="transmembrane region" description="Helical" evidence="6">
    <location>
        <begin position="224"/>
        <end position="244"/>
    </location>
</feature>
<dbReference type="Pfam" id="PF05978">
    <property type="entry name" value="UNC-93"/>
    <property type="match status" value="1"/>
</dbReference>
<feature type="transmembrane region" description="Helical" evidence="6">
    <location>
        <begin position="80"/>
        <end position="99"/>
    </location>
</feature>
<dbReference type="SUPFAM" id="SSF103473">
    <property type="entry name" value="MFS general substrate transporter"/>
    <property type="match status" value="1"/>
</dbReference>
<reference evidence="8" key="1">
    <citation type="submission" date="2010-08" db="EMBL/GenBank/DDBJ databases">
        <authorList>
            <consortium name="Caenorhabditis japonica Sequencing Consortium"/>
            <person name="Wilson R.K."/>
        </authorList>
    </citation>
    <scope>NUCLEOTIDE SEQUENCE [LARGE SCALE GENOMIC DNA]</scope>
    <source>
        <strain evidence="8">DF5081</strain>
    </source>
</reference>
<protein>
    <submittedName>
        <fullName evidence="7">Uncharacterized protein</fullName>
    </submittedName>
</protein>
<sequence length="307" mass="33536">MLTFLHLNVYLLFFASAVLGISAALLWAGNGVYLVKVSKKDRLQTNSGIMWAMLQSSLVTGAIFLLYVLHSEELSNSFDFIYIVFASATALGIVILLLLPSTTNSSEEQVGVVSVRDDEQHLLPDPIPNEASPPSSLKQLKQFFTLMFSPRMLCLSCVFVFTGLEMAFYTGVFTSCLSSTLALKNITKYVVPISVLSIGFGQILGGAVTGPLTKKWQIKSSSIIVFALFCHLIAFALIFVSLPYDSTTQSTDAATILNPALPIVLIISCLLGISDAFWQTQIYVIIGSLYKNETANAFAVFKFFQVC</sequence>
<evidence type="ECO:0000256" key="2">
    <source>
        <dbReference type="ARBA" id="ARBA00009172"/>
    </source>
</evidence>
<dbReference type="AlphaFoldDB" id="A0A8R1DSY3"/>
<evidence type="ECO:0000256" key="3">
    <source>
        <dbReference type="ARBA" id="ARBA00022692"/>
    </source>
</evidence>
<dbReference type="PANTHER" id="PTHR23294">
    <property type="entry name" value="ET TRANSLATION PRODUCT-RELATED"/>
    <property type="match status" value="1"/>
</dbReference>
<name>A0A8R1DSY3_CAEJA</name>
<keyword evidence="4 6" id="KW-1133">Transmembrane helix</keyword>
<feature type="transmembrane region" description="Helical" evidence="6">
    <location>
        <begin position="148"/>
        <end position="169"/>
    </location>
</feature>